<evidence type="ECO:0000313" key="1">
    <source>
        <dbReference type="EMBL" id="VFS89296.1"/>
    </source>
</evidence>
<accession>A0A485CWW8</accession>
<reference evidence="1 2" key="1">
    <citation type="submission" date="2019-03" db="EMBL/GenBank/DDBJ databases">
        <authorList>
            <consortium name="Pathogen Informatics"/>
        </authorList>
    </citation>
    <scope>NUCLEOTIDE SEQUENCE [LARGE SCALE GENOMIC DNA]</scope>
    <source>
        <strain evidence="1 2">NCTC13038</strain>
    </source>
</reference>
<dbReference type="EMBL" id="CAADJG010000002">
    <property type="protein sequence ID" value="VFS89296.1"/>
    <property type="molecule type" value="Genomic_DNA"/>
</dbReference>
<protein>
    <submittedName>
        <fullName evidence="1">Uncharacterized protein</fullName>
    </submittedName>
</protein>
<proteinExistence type="predicted"/>
<sequence length="110" mass="12403">MEEVEREIEQAAGNRLPAPGHVFFRQMQATHPTNQHRRIGLQLVDFPRFVGIADGAVDRIAQVNLTVDNFVPVRRQRILKVSHKYFHVGIQGVNHHLAFNGAGNLHPAIL</sequence>
<dbReference type="Proteomes" id="UP000332594">
    <property type="component" value="Unassembled WGS sequence"/>
</dbReference>
<name>A0A485CWW8_RAOTE</name>
<dbReference type="AlphaFoldDB" id="A0A485CWW8"/>
<evidence type="ECO:0000313" key="2">
    <source>
        <dbReference type="Proteomes" id="UP000332594"/>
    </source>
</evidence>
<organism evidence="1 2">
    <name type="scientific">Raoultella terrigena</name>
    <name type="common">Klebsiella terrigena</name>
    <dbReference type="NCBI Taxonomy" id="577"/>
    <lineage>
        <taxon>Bacteria</taxon>
        <taxon>Pseudomonadati</taxon>
        <taxon>Pseudomonadota</taxon>
        <taxon>Gammaproteobacteria</taxon>
        <taxon>Enterobacterales</taxon>
        <taxon>Enterobacteriaceae</taxon>
        <taxon>Klebsiella/Raoultella group</taxon>
        <taxon>Raoultella</taxon>
    </lineage>
</organism>
<gene>
    <name evidence="1" type="ORF">NCTC13038_06035</name>
</gene>